<evidence type="ECO:0000313" key="1">
    <source>
        <dbReference type="EMBL" id="CUS37213.1"/>
    </source>
</evidence>
<dbReference type="EMBL" id="CZPZ01000023">
    <property type="protein sequence ID" value="CUS37213.1"/>
    <property type="molecule type" value="Genomic_DNA"/>
</dbReference>
<proteinExistence type="predicted"/>
<dbReference type="Proteomes" id="UP000198736">
    <property type="component" value="Unassembled WGS sequence"/>
</dbReference>
<name>A0A0S4LKJ3_9BACT</name>
<accession>A0A0S4LKJ3</accession>
<protein>
    <submittedName>
        <fullName evidence="1">Uncharacterized protein</fullName>
    </submittedName>
</protein>
<keyword evidence="2" id="KW-1185">Reference proteome</keyword>
<evidence type="ECO:0000313" key="2">
    <source>
        <dbReference type="Proteomes" id="UP000198736"/>
    </source>
</evidence>
<reference evidence="2" key="1">
    <citation type="submission" date="2015-10" db="EMBL/GenBank/DDBJ databases">
        <authorList>
            <person name="Luecker S."/>
            <person name="Luecker S."/>
        </authorList>
    </citation>
    <scope>NUCLEOTIDE SEQUENCE [LARGE SCALE GENOMIC DNA]</scope>
</reference>
<dbReference type="AlphaFoldDB" id="A0A0S4LKJ3"/>
<dbReference type="STRING" id="1742973.COMA2_30130"/>
<organism evidence="1 2">
    <name type="scientific">Candidatus Nitrospira nitrificans</name>
    <dbReference type="NCBI Taxonomy" id="1742973"/>
    <lineage>
        <taxon>Bacteria</taxon>
        <taxon>Pseudomonadati</taxon>
        <taxon>Nitrospirota</taxon>
        <taxon>Nitrospiria</taxon>
        <taxon>Nitrospirales</taxon>
        <taxon>Nitrospiraceae</taxon>
        <taxon>Nitrospira</taxon>
    </lineage>
</organism>
<gene>
    <name evidence="1" type="ORF">COMA2_30130</name>
</gene>
<sequence length="74" mass="7981">MKLSVGNFTASAFIPPHAAEFQLSKQLDDLEDLIPTLPTVDYSALPNCRKQLIIESPRVVAVSGASTIVAERQA</sequence>